<reference evidence="1" key="1">
    <citation type="submission" date="2021-03" db="EMBL/GenBank/DDBJ databases">
        <title>Draft genome sequence of rust myrtle Austropuccinia psidii MF-1, a brazilian biotype.</title>
        <authorList>
            <person name="Quecine M.C."/>
            <person name="Pachon D.M.R."/>
            <person name="Bonatelli M.L."/>
            <person name="Correr F.H."/>
            <person name="Franceschini L.M."/>
            <person name="Leite T.F."/>
            <person name="Margarido G.R.A."/>
            <person name="Almeida C.A."/>
            <person name="Ferrarezi J.A."/>
            <person name="Labate C.A."/>
        </authorList>
    </citation>
    <scope>NUCLEOTIDE SEQUENCE</scope>
    <source>
        <strain evidence="1">MF-1</strain>
    </source>
</reference>
<evidence type="ECO:0000313" key="1">
    <source>
        <dbReference type="EMBL" id="MBW0513729.1"/>
    </source>
</evidence>
<dbReference type="OrthoDB" id="2517477at2759"/>
<comment type="caution">
    <text evidence="1">The sequence shown here is derived from an EMBL/GenBank/DDBJ whole genome shotgun (WGS) entry which is preliminary data.</text>
</comment>
<gene>
    <name evidence="1" type="ORF">O181_053444</name>
</gene>
<dbReference type="EMBL" id="AVOT02023606">
    <property type="protein sequence ID" value="MBW0513729.1"/>
    <property type="molecule type" value="Genomic_DNA"/>
</dbReference>
<dbReference type="AlphaFoldDB" id="A0A9Q3HSN4"/>
<sequence>MQTSDFPPDFKGLKEAFYKYIKLLENLPHQNTVPEPPSQETLVQFYQKFSSSTEIKTALEQSSTALILDNKDDVQAFAAKQLQKVELPHCSSKLGAAYESYIQGALVRLGFTIWSPSLLQKSDELYNMACHILEITTFQQIEAAGEFENHNVNLTFIMQTSLLQKAYDHFVHYFMKDCYNKELKVKGSYMAGKLCTARLDFAILQKFSKRNHKIIEEIGAHSDDEVHEKKPNFFVIKKLIY</sequence>
<proteinExistence type="predicted"/>
<keyword evidence="2" id="KW-1185">Reference proteome</keyword>
<accession>A0A9Q3HSN4</accession>
<dbReference type="Proteomes" id="UP000765509">
    <property type="component" value="Unassembled WGS sequence"/>
</dbReference>
<evidence type="ECO:0000313" key="2">
    <source>
        <dbReference type="Proteomes" id="UP000765509"/>
    </source>
</evidence>
<organism evidence="1 2">
    <name type="scientific">Austropuccinia psidii MF-1</name>
    <dbReference type="NCBI Taxonomy" id="1389203"/>
    <lineage>
        <taxon>Eukaryota</taxon>
        <taxon>Fungi</taxon>
        <taxon>Dikarya</taxon>
        <taxon>Basidiomycota</taxon>
        <taxon>Pucciniomycotina</taxon>
        <taxon>Pucciniomycetes</taxon>
        <taxon>Pucciniales</taxon>
        <taxon>Sphaerophragmiaceae</taxon>
        <taxon>Austropuccinia</taxon>
    </lineage>
</organism>
<protein>
    <submittedName>
        <fullName evidence="1">Uncharacterized protein</fullName>
    </submittedName>
</protein>
<name>A0A9Q3HSN4_9BASI</name>